<dbReference type="SUPFAM" id="SSF111283">
    <property type="entry name" value="Putative modulator of DNA gyrase, PmbA/TldD"/>
    <property type="match status" value="1"/>
</dbReference>
<dbReference type="InterPro" id="IPR036059">
    <property type="entry name" value="TldD/PmbA_sf"/>
</dbReference>
<dbReference type="InterPro" id="IPR045569">
    <property type="entry name" value="Metalloprtase-TldD/E_C"/>
</dbReference>
<dbReference type="Gene3D" id="3.30.2290.10">
    <property type="entry name" value="PmbA/TldD superfamily"/>
    <property type="match status" value="1"/>
</dbReference>
<evidence type="ECO:0000259" key="1">
    <source>
        <dbReference type="Pfam" id="PF19289"/>
    </source>
</evidence>
<comment type="caution">
    <text evidence="2">The sequence shown here is derived from an EMBL/GenBank/DDBJ whole genome shotgun (WGS) entry which is preliminary data.</text>
</comment>
<dbReference type="InterPro" id="IPR035068">
    <property type="entry name" value="TldD/PmbA_N"/>
</dbReference>
<dbReference type="GO" id="GO:0006508">
    <property type="term" value="P:proteolysis"/>
    <property type="evidence" value="ECO:0007669"/>
    <property type="project" value="InterPro"/>
</dbReference>
<reference evidence="2 3" key="1">
    <citation type="journal article" date="2016" name="Nat. Commun.">
        <title>Thousands of microbial genomes shed light on interconnected biogeochemical processes in an aquifer system.</title>
        <authorList>
            <person name="Anantharaman K."/>
            <person name="Brown C.T."/>
            <person name="Hug L.A."/>
            <person name="Sharon I."/>
            <person name="Castelle C.J."/>
            <person name="Probst A.J."/>
            <person name="Thomas B.C."/>
            <person name="Singh A."/>
            <person name="Wilkins M.J."/>
            <person name="Karaoz U."/>
            <person name="Brodie E.L."/>
            <person name="Williams K.H."/>
            <person name="Hubbard S.S."/>
            <person name="Banfield J.F."/>
        </authorList>
    </citation>
    <scope>NUCLEOTIDE SEQUENCE [LARGE SCALE GENOMIC DNA]</scope>
</reference>
<sequence>MKPETKHVAKKILETARKQGAEFAEVLVMQNEFSLKRIRQGQVDQPPAGEQWGIDVALVKGNRRKTIRFDNPAFAERIIKETMEQMDLAAEQEFILPSEPFLPVKQPENLYDEKTAELSDDYLIQIAREVAAELAGHNLFLSGKITQGRGEVSYENSIGTKQETRFTQAAAGLYAFDRDNLYTSAYASSGGIAIDQIEKERIIKELAEKCELQQGKKKIDLFSDKNEGEELNIDVIVEPYFLSTIFQWLGFFGFNGLLVERGESFISNKLGSQVCGANITITDDPADSRNRGMGFPFDFEGRPREKIALIKQGIAAHAVYDSALAAKWGKTPTGNALPPSARSEGAAPFDLVIEGGNTPIEEMIKNSKEPALWITRLHYPGMKHYQTATMTGIAQHGVFLVENGKVQTPVENVRFEENIPEALKRVEAMSESRLVFDPLSLSLPSGIVAPALKIKKFRFIGSTTRTT</sequence>
<evidence type="ECO:0000313" key="3">
    <source>
        <dbReference type="Proteomes" id="UP000178421"/>
    </source>
</evidence>
<dbReference type="Pfam" id="PF19289">
    <property type="entry name" value="PmbA_TldD_3rd"/>
    <property type="match status" value="1"/>
</dbReference>
<gene>
    <name evidence="2" type="ORF">A2940_01600</name>
</gene>
<dbReference type="EMBL" id="MHUH01000018">
    <property type="protein sequence ID" value="OHA73463.1"/>
    <property type="molecule type" value="Genomic_DNA"/>
</dbReference>
<evidence type="ECO:0000313" key="2">
    <source>
        <dbReference type="EMBL" id="OHA73463.1"/>
    </source>
</evidence>
<organism evidence="2 3">
    <name type="scientific">Candidatus Wildermuthbacteria bacterium RIFCSPLOWO2_01_FULL_48_29</name>
    <dbReference type="NCBI Taxonomy" id="1802462"/>
    <lineage>
        <taxon>Bacteria</taxon>
        <taxon>Candidatus Wildermuthiibacteriota</taxon>
    </lineage>
</organism>
<dbReference type="PANTHER" id="PTHR43666:SF1">
    <property type="entry name" value="CONSERVED PROTEIN"/>
    <property type="match status" value="1"/>
</dbReference>
<accession>A0A1G2RKU2</accession>
<name>A0A1G2RKU2_9BACT</name>
<feature type="domain" description="Metalloprotease TldD/E C-terminal" evidence="1">
    <location>
        <begin position="233"/>
        <end position="461"/>
    </location>
</feature>
<protein>
    <recommendedName>
        <fullName evidence="1">Metalloprotease TldD/E C-terminal domain-containing protein</fullName>
    </recommendedName>
</protein>
<dbReference type="AlphaFoldDB" id="A0A1G2RKU2"/>
<dbReference type="GO" id="GO:0008237">
    <property type="term" value="F:metallopeptidase activity"/>
    <property type="evidence" value="ECO:0007669"/>
    <property type="project" value="InterPro"/>
</dbReference>
<dbReference type="PANTHER" id="PTHR43666">
    <property type="entry name" value="TLDD PROTEIN"/>
    <property type="match status" value="1"/>
</dbReference>
<proteinExistence type="predicted"/>
<dbReference type="Proteomes" id="UP000178421">
    <property type="component" value="Unassembled WGS sequence"/>
</dbReference>